<protein>
    <submittedName>
        <fullName evidence="1">Uncharacterized protein</fullName>
    </submittedName>
</protein>
<accession>A0ACC4DFG5</accession>
<dbReference type="Proteomes" id="UP001638806">
    <property type="component" value="Unassembled WGS sequence"/>
</dbReference>
<evidence type="ECO:0000313" key="1">
    <source>
        <dbReference type="EMBL" id="KAL3954867.1"/>
    </source>
</evidence>
<reference evidence="1" key="1">
    <citation type="submission" date="2024-12" db="EMBL/GenBank/DDBJ databases">
        <title>Comparative genomics and development of molecular markers within Purpureocillium lilacinum and among Purpureocillium species.</title>
        <authorList>
            <person name="Yeh Z.-Y."/>
            <person name="Ni N.-T."/>
            <person name="Lo P.-H."/>
            <person name="Mushyakhwo K."/>
            <person name="Lin C.-F."/>
            <person name="Nai Y.-S."/>
        </authorList>
    </citation>
    <scope>NUCLEOTIDE SEQUENCE</scope>
    <source>
        <strain evidence="1">NCHU-NPUST-175</strain>
    </source>
</reference>
<sequence length="365" mass="40549">MHLSYVLAFLVQAAAFVAAADEPPKVKWTLHKNGDKALRDAILLGMETTKDRAVAASTKVLDTGNEKVQAAVKLLLGGDAEKAKAVSEQFRLYNGLEGPIGAPSDKNTLTGAIYLDSDAWKAVAKDNDKHYLNFVIYCAPDILEERDEWGNRIWTDFGRQRQFTLGGSTLVQMKTEADNNAWNNPKSKILGLTETDKPGERENGLPRGDLKKIAETITLHPLWLREMKDHAYDLLTAEKLADIKKPSAWRTFLQRLKDAEPEARPIDALMGLEGTLHHETYHLTSFGKLLDTPEGAGAYGWVNNQKTKNIKNPDLLAYLALIIDLVENKSCKINERGEVTPPRDAAEGAMCDVSRWIESSQSQII</sequence>
<organism evidence="1 2">
    <name type="scientific">Purpureocillium lilacinum</name>
    <name type="common">Paecilomyces lilacinus</name>
    <dbReference type="NCBI Taxonomy" id="33203"/>
    <lineage>
        <taxon>Eukaryota</taxon>
        <taxon>Fungi</taxon>
        <taxon>Dikarya</taxon>
        <taxon>Ascomycota</taxon>
        <taxon>Pezizomycotina</taxon>
        <taxon>Sordariomycetes</taxon>
        <taxon>Hypocreomycetidae</taxon>
        <taxon>Hypocreales</taxon>
        <taxon>Ophiocordycipitaceae</taxon>
        <taxon>Purpureocillium</taxon>
    </lineage>
</organism>
<evidence type="ECO:0000313" key="2">
    <source>
        <dbReference type="Proteomes" id="UP001638806"/>
    </source>
</evidence>
<gene>
    <name evidence="1" type="ORF">ACCO45_010430</name>
</gene>
<dbReference type="EMBL" id="JBGNUJ010000010">
    <property type="protein sequence ID" value="KAL3954867.1"/>
    <property type="molecule type" value="Genomic_DNA"/>
</dbReference>
<name>A0ACC4DFG5_PURLI</name>
<keyword evidence="2" id="KW-1185">Reference proteome</keyword>
<proteinExistence type="predicted"/>
<comment type="caution">
    <text evidence="1">The sequence shown here is derived from an EMBL/GenBank/DDBJ whole genome shotgun (WGS) entry which is preliminary data.</text>
</comment>